<gene>
    <name evidence="3" type="ORF">DVG78_17390</name>
</gene>
<dbReference type="Proteomes" id="UP000253141">
    <property type="component" value="Unassembled WGS sequence"/>
</dbReference>
<dbReference type="AlphaFoldDB" id="A0A369IB30"/>
<keyword evidence="3" id="KW-0808">Transferase</keyword>
<evidence type="ECO:0000313" key="3">
    <source>
        <dbReference type="EMBL" id="RDB04733.1"/>
    </source>
</evidence>
<dbReference type="OrthoDB" id="9787111at2"/>
<dbReference type="Pfam" id="PF13439">
    <property type="entry name" value="Glyco_transf_4"/>
    <property type="match status" value="1"/>
</dbReference>
<dbReference type="EMBL" id="QPIW01000014">
    <property type="protein sequence ID" value="RDB04733.1"/>
    <property type="molecule type" value="Genomic_DNA"/>
</dbReference>
<evidence type="ECO:0000259" key="1">
    <source>
        <dbReference type="Pfam" id="PF00534"/>
    </source>
</evidence>
<protein>
    <submittedName>
        <fullName evidence="3">Glycosyltransferase</fullName>
    </submittedName>
</protein>
<feature type="domain" description="Glycosyltransferase subfamily 4-like N-terminal" evidence="2">
    <location>
        <begin position="51"/>
        <end position="199"/>
    </location>
</feature>
<evidence type="ECO:0000259" key="2">
    <source>
        <dbReference type="Pfam" id="PF13439"/>
    </source>
</evidence>
<dbReference type="InterPro" id="IPR028098">
    <property type="entry name" value="Glyco_trans_4-like_N"/>
</dbReference>
<dbReference type="PANTHER" id="PTHR45947:SF13">
    <property type="entry name" value="TRANSFERASE"/>
    <property type="match status" value="1"/>
</dbReference>
<accession>A0A369IB30</accession>
<dbReference type="Pfam" id="PF00534">
    <property type="entry name" value="Glycos_transf_1"/>
    <property type="match status" value="1"/>
</dbReference>
<sequence>MKILLIHTFYNLKGGEDFVFEQESNLLSKHLIIDKLMFHNKQSFFGAFQFLLYFWNLSSSKRIKKSILEFKPDIIHVHNFHFASGPIIIRVANKLGIPIVVTLHNYRLLCPSATLLSNDSLFLDSITSRFPWLAIKKKLYRNSYIQTFWLGLVNWLHKKIGTWYLVDKYIVLTGFSKNIFLNSWLGRNPDKFVVKPNFIQNYFVSPVSRNNKFLFVGRLSEEKGITLLLNVFKNIDYQLLIAGDGPLLDDVCTASNTYNNITYLGSLNKSQILNEMNCCTALLFPSIWYEGMPMTILEAFSVGTPVIASNLGAMASMITHKFNGLHFETGNSDSLKSALDFWVNSDERFKKLLQENAKLTYDLKYTPEKNLDFIIDIYKSVLVENT</sequence>
<dbReference type="Gene3D" id="3.40.50.2000">
    <property type="entry name" value="Glycogen Phosphorylase B"/>
    <property type="match status" value="2"/>
</dbReference>
<reference evidence="3 4" key="1">
    <citation type="submission" date="2018-07" db="EMBL/GenBank/DDBJ databases">
        <title>Genome analysis of Runella aurantiaca.</title>
        <authorList>
            <person name="Yang X."/>
        </authorList>
    </citation>
    <scope>NUCLEOTIDE SEQUENCE [LARGE SCALE GENOMIC DNA]</scope>
    <source>
        <strain evidence="3 4">YX9</strain>
    </source>
</reference>
<evidence type="ECO:0000313" key="4">
    <source>
        <dbReference type="Proteomes" id="UP000253141"/>
    </source>
</evidence>
<name>A0A369IB30_9BACT</name>
<keyword evidence="4" id="KW-1185">Reference proteome</keyword>
<dbReference type="InterPro" id="IPR001296">
    <property type="entry name" value="Glyco_trans_1"/>
</dbReference>
<dbReference type="CDD" id="cd03801">
    <property type="entry name" value="GT4_PimA-like"/>
    <property type="match status" value="1"/>
</dbReference>
<comment type="caution">
    <text evidence="3">The sequence shown here is derived from an EMBL/GenBank/DDBJ whole genome shotgun (WGS) entry which is preliminary data.</text>
</comment>
<organism evidence="3 4">
    <name type="scientific">Runella aurantiaca</name>
    <dbReference type="NCBI Taxonomy" id="2282308"/>
    <lineage>
        <taxon>Bacteria</taxon>
        <taxon>Pseudomonadati</taxon>
        <taxon>Bacteroidota</taxon>
        <taxon>Cytophagia</taxon>
        <taxon>Cytophagales</taxon>
        <taxon>Spirosomataceae</taxon>
        <taxon>Runella</taxon>
    </lineage>
</organism>
<dbReference type="InterPro" id="IPR050194">
    <property type="entry name" value="Glycosyltransferase_grp1"/>
</dbReference>
<dbReference type="PANTHER" id="PTHR45947">
    <property type="entry name" value="SULFOQUINOVOSYL TRANSFERASE SQD2"/>
    <property type="match status" value="1"/>
</dbReference>
<dbReference type="GO" id="GO:0016757">
    <property type="term" value="F:glycosyltransferase activity"/>
    <property type="evidence" value="ECO:0007669"/>
    <property type="project" value="InterPro"/>
</dbReference>
<proteinExistence type="predicted"/>
<dbReference type="RefSeq" id="WP_114462325.1">
    <property type="nucleotide sequence ID" value="NZ_QPIW01000014.1"/>
</dbReference>
<feature type="domain" description="Glycosyl transferase family 1" evidence="1">
    <location>
        <begin position="209"/>
        <end position="357"/>
    </location>
</feature>
<dbReference type="SUPFAM" id="SSF53756">
    <property type="entry name" value="UDP-Glycosyltransferase/glycogen phosphorylase"/>
    <property type="match status" value="1"/>
</dbReference>